<name>A0A0S2HUN8_9BACT</name>
<organism evidence="1 2">
    <name type="scientific">Salinivirga cyanobacteriivorans</name>
    <dbReference type="NCBI Taxonomy" id="1307839"/>
    <lineage>
        <taxon>Bacteria</taxon>
        <taxon>Pseudomonadati</taxon>
        <taxon>Bacteroidota</taxon>
        <taxon>Bacteroidia</taxon>
        <taxon>Bacteroidales</taxon>
        <taxon>Salinivirgaceae</taxon>
        <taxon>Salinivirga</taxon>
    </lineage>
</organism>
<gene>
    <name evidence="1" type="ORF">L21SP5_00079</name>
</gene>
<keyword evidence="2" id="KW-1185">Reference proteome</keyword>
<reference evidence="1 2" key="1">
    <citation type="submission" date="2015-11" db="EMBL/GenBank/DDBJ databases">
        <title>Description and complete genome sequence of a novel strain predominating in hypersaline microbial mats and representing a new family of the Bacteriodetes phylum.</title>
        <authorList>
            <person name="Spring S."/>
            <person name="Bunk B."/>
            <person name="Sproer C."/>
            <person name="Klenk H.-P."/>
        </authorList>
    </citation>
    <scope>NUCLEOTIDE SEQUENCE [LARGE SCALE GENOMIC DNA]</scope>
    <source>
        <strain evidence="1 2">L21-Spi-D4</strain>
    </source>
</reference>
<dbReference type="Gene3D" id="2.130.10.10">
    <property type="entry name" value="YVTN repeat-like/Quinoprotein amine dehydrogenase"/>
    <property type="match status" value="1"/>
</dbReference>
<dbReference type="RefSeq" id="WP_057951398.1">
    <property type="nucleotide sequence ID" value="NZ_CP013118.1"/>
</dbReference>
<dbReference type="KEGG" id="blq:L21SP5_00079"/>
<protein>
    <recommendedName>
        <fullName evidence="3">Translocation protein TolB</fullName>
    </recommendedName>
</protein>
<dbReference type="EMBL" id="CP013118">
    <property type="protein sequence ID" value="ALO13761.1"/>
    <property type="molecule type" value="Genomic_DNA"/>
</dbReference>
<evidence type="ECO:0000313" key="1">
    <source>
        <dbReference type="EMBL" id="ALO13761.1"/>
    </source>
</evidence>
<sequence>MKKIIIFIVFISSTILSFSQKYPPPYLYVGFVDSQPVFSELSSKSLISITETDTIIIKKYPELLFPLQVLDNNEVLYNFKNEQYTINTQYKSYQIENVYSSITYDVKNNYLYATVDILDEKHPKEIVRINLETQEKEFLGIVGYVQKVVDNKIFFCLESEPREGNVPWDIYLVDLNKKESAKLIFKRNALINNFAFSKSGKYVYAYNPKVEQIINSETGEKQDIKGPGFSEESPFFSFDNKYLVFYDPYSFRTVKIKIKV</sequence>
<dbReference type="SUPFAM" id="SSF82171">
    <property type="entry name" value="DPP6 N-terminal domain-like"/>
    <property type="match status" value="1"/>
</dbReference>
<dbReference type="InterPro" id="IPR015943">
    <property type="entry name" value="WD40/YVTN_repeat-like_dom_sf"/>
</dbReference>
<evidence type="ECO:0008006" key="3">
    <source>
        <dbReference type="Google" id="ProtNLM"/>
    </source>
</evidence>
<accession>A0A0S2HUN8</accession>
<dbReference type="AlphaFoldDB" id="A0A0S2HUN8"/>
<evidence type="ECO:0000313" key="2">
    <source>
        <dbReference type="Proteomes" id="UP000064893"/>
    </source>
</evidence>
<proteinExistence type="predicted"/>
<dbReference type="Proteomes" id="UP000064893">
    <property type="component" value="Chromosome"/>
</dbReference>